<accession>A0A1B9I4L2</accession>
<organism evidence="3">
    <name type="scientific">Kwoniella pini CBS 10737</name>
    <dbReference type="NCBI Taxonomy" id="1296096"/>
    <lineage>
        <taxon>Eukaryota</taxon>
        <taxon>Fungi</taxon>
        <taxon>Dikarya</taxon>
        <taxon>Basidiomycota</taxon>
        <taxon>Agaricomycotina</taxon>
        <taxon>Tremellomycetes</taxon>
        <taxon>Tremellales</taxon>
        <taxon>Cryptococcaceae</taxon>
        <taxon>Kwoniella</taxon>
    </lineage>
</organism>
<feature type="region of interest" description="Disordered" evidence="2">
    <location>
        <begin position="558"/>
        <end position="602"/>
    </location>
</feature>
<feature type="compositionally biased region" description="Basic and acidic residues" evidence="2">
    <location>
        <begin position="715"/>
        <end position="732"/>
    </location>
</feature>
<reference evidence="4" key="2">
    <citation type="submission" date="2013-07" db="EMBL/GenBank/DDBJ databases">
        <authorList>
            <consortium name="The Broad Institute Genome Sequencing Platform"/>
            <person name="Cuomo C."/>
            <person name="Litvintseva A."/>
            <person name="Chen Y."/>
            <person name="Heitman J."/>
            <person name="Sun S."/>
            <person name="Springer D."/>
            <person name="Dromer F."/>
            <person name="Young S.K."/>
            <person name="Zeng Q."/>
            <person name="Gargeya S."/>
            <person name="Fitzgerald M."/>
            <person name="Abouelleil A."/>
            <person name="Alvarado L."/>
            <person name="Berlin A.M."/>
            <person name="Chapman S.B."/>
            <person name="Dewar J."/>
            <person name="Goldberg J."/>
            <person name="Griggs A."/>
            <person name="Gujja S."/>
            <person name="Hansen M."/>
            <person name="Howarth C."/>
            <person name="Imamovic A."/>
            <person name="Larimer J."/>
            <person name="McCowan C."/>
            <person name="Murphy C."/>
            <person name="Pearson M."/>
            <person name="Priest M."/>
            <person name="Roberts A."/>
            <person name="Saif S."/>
            <person name="Shea T."/>
            <person name="Sykes S."/>
            <person name="Wortman J."/>
            <person name="Nusbaum C."/>
            <person name="Birren B."/>
        </authorList>
    </citation>
    <scope>NUCLEOTIDE SEQUENCE</scope>
    <source>
        <strain evidence="4">CBS 10737</strain>
    </source>
</reference>
<dbReference type="STRING" id="1296096.A0A1B9I4L2"/>
<feature type="compositionally biased region" description="Polar residues" evidence="2">
    <location>
        <begin position="456"/>
        <end position="465"/>
    </location>
</feature>
<feature type="compositionally biased region" description="Low complexity" evidence="2">
    <location>
        <begin position="880"/>
        <end position="889"/>
    </location>
</feature>
<feature type="compositionally biased region" description="Low complexity" evidence="2">
    <location>
        <begin position="292"/>
        <end position="305"/>
    </location>
</feature>
<keyword evidence="5" id="KW-1185">Reference proteome</keyword>
<evidence type="ECO:0000256" key="1">
    <source>
        <dbReference type="SAM" id="Coils"/>
    </source>
</evidence>
<evidence type="ECO:0000313" key="5">
    <source>
        <dbReference type="Proteomes" id="UP000094020"/>
    </source>
</evidence>
<feature type="compositionally biased region" description="Low complexity" evidence="2">
    <location>
        <begin position="1"/>
        <end position="32"/>
    </location>
</feature>
<gene>
    <name evidence="3" type="ORF">I206_03773</name>
    <name evidence="4" type="ORF">I206_105317</name>
</gene>
<proteinExistence type="predicted"/>
<feature type="region of interest" description="Disordered" evidence="2">
    <location>
        <begin position="446"/>
        <end position="473"/>
    </location>
</feature>
<feature type="region of interest" description="Disordered" evidence="2">
    <location>
        <begin position="782"/>
        <end position="808"/>
    </location>
</feature>
<reference evidence="3" key="3">
    <citation type="submission" date="2016-07" db="EMBL/GenBank/DDBJ databases">
        <title>Evolution of pathogenesis and genome organization in the Tremellales.</title>
        <authorList>
            <person name="Cuomo C."/>
            <person name="Litvintseva A."/>
            <person name="Heitman J."/>
            <person name="Chen Y."/>
            <person name="Sun S."/>
            <person name="Springer D."/>
            <person name="Dromer F."/>
            <person name="Young S."/>
            <person name="Zeng Q."/>
            <person name="Chapman S."/>
            <person name="Gujja S."/>
            <person name="Saif S."/>
            <person name="Birren B."/>
        </authorList>
    </citation>
    <scope>NUCLEOTIDE SEQUENCE</scope>
    <source>
        <strain evidence="3">CBS 10737</strain>
    </source>
</reference>
<feature type="region of interest" description="Disordered" evidence="2">
    <location>
        <begin position="645"/>
        <end position="760"/>
    </location>
</feature>
<evidence type="ECO:0000256" key="2">
    <source>
        <dbReference type="SAM" id="MobiDB-lite"/>
    </source>
</evidence>
<dbReference type="KEGG" id="kpin:30172142"/>
<feature type="region of interest" description="Disordered" evidence="2">
    <location>
        <begin position="1"/>
        <end position="131"/>
    </location>
</feature>
<name>A0A1B9I4L2_9TREE</name>
<dbReference type="EMBL" id="CP144525">
    <property type="protein sequence ID" value="WWC71362.1"/>
    <property type="molecule type" value="Genomic_DNA"/>
</dbReference>
<feature type="compositionally biased region" description="Polar residues" evidence="2">
    <location>
        <begin position="567"/>
        <end position="579"/>
    </location>
</feature>
<feature type="region of interest" description="Disordered" evidence="2">
    <location>
        <begin position="149"/>
        <end position="189"/>
    </location>
</feature>
<evidence type="ECO:0000313" key="3">
    <source>
        <dbReference type="EMBL" id="OCF50451.1"/>
    </source>
</evidence>
<reference evidence="3" key="1">
    <citation type="submission" date="2013-07" db="EMBL/GenBank/DDBJ databases">
        <title>The Genome Sequence of Cryptococcus pinus CBS10737.</title>
        <authorList>
            <consortium name="The Broad Institute Genome Sequencing Platform"/>
            <person name="Cuomo C."/>
            <person name="Litvintseva A."/>
            <person name="Chen Y."/>
            <person name="Heitman J."/>
            <person name="Sun S."/>
            <person name="Springer D."/>
            <person name="Dromer F."/>
            <person name="Young S.K."/>
            <person name="Zeng Q."/>
            <person name="Gargeya S."/>
            <person name="Fitzgerald M."/>
            <person name="Abouelleil A."/>
            <person name="Alvarado L."/>
            <person name="Berlin A.M."/>
            <person name="Chapman S.B."/>
            <person name="Dewar J."/>
            <person name="Goldberg J."/>
            <person name="Griggs A."/>
            <person name="Gujja S."/>
            <person name="Hansen M."/>
            <person name="Howarth C."/>
            <person name="Imamovic A."/>
            <person name="Larimer J."/>
            <person name="McCowan C."/>
            <person name="Murphy C."/>
            <person name="Pearson M."/>
            <person name="Priest M."/>
            <person name="Roberts A."/>
            <person name="Saif S."/>
            <person name="Shea T."/>
            <person name="Sykes S."/>
            <person name="Wortman J."/>
            <person name="Nusbaum C."/>
            <person name="Birren B."/>
        </authorList>
    </citation>
    <scope>NUCLEOTIDE SEQUENCE [LARGE SCALE GENOMIC DNA]</scope>
    <source>
        <strain evidence="3">CBS 10737</strain>
    </source>
</reference>
<sequence>MSTSTTTRPTYSTHPTATTIASSSSFNSDYHSNATTLTAITIPDIGDSGSHKKPRLEPILDSVETEEPTEMDERYADEKPRRISMDLSKKPSVRDRASQFEQQQQTSSSSYTPRGRPLPEPFEMNRTRSTSPLRITRKISSNLITPPQVRRIPVPSTAPSGKLSTQRRTYEFENEPSISSDRLPPARLERGSGSAKKIIQQWESLPNTPVSHRVPTSTPMGIGTRVMSKEYLDKKPLPIPRANPIPSSSSNNAGLNYPSTSYAKSSYAPSPLQNQHLRTPTQPNRKRAATLSPSNSSYSLSPSPSGEKRKRNGGRSPLKDMLNKFGGGIQAIGRKAKGKNKEKTFSRSDSFGWEDNGFSTEERLGTNGLPGGIVFSDRMGEEEMGISSEKTPSSNSNVVRTSAAMYLIPTPCSSVSAWGSWLSSWVTLTPTTMHITYCPIFQNPSSGHSTPRRVLSGTNPSQSTPAVPFNQIPQPQEGIQPDVEMAMKDCVEVRSLRRDEVRGRGIPPVPEGVGTEVLEMVWSDGSKRYIGVEGVAGRLGWVSAIWDVLLACKSTQTPALPPPSPFVQPTTLSRNSTATLPPIPGSVNNPPSPFSSIDGRGGQTDFQARLRALESRSSGAGSSAPPVQKMGDTWVAGSALGIPTSDIDLPNPLVNSPRKQSLGSLGEKKQDSVGLRDSVQRMFDLGPDPDLTLERPKTVLLSPGQVSQIRSPSRHSNEMSERIRAWSNHGHDQSTQSSFSRNNSNKSTQSSLEASKSLDLPFTQPEIEGVLYGKSETILSFDPNDLNPSRSASQVRRPASTVLARDEQSTKRYGMMIDQPILEESSITTTDTSERENNENDTEIFLSKPPLTHISHITFPKPAIAGISMTNGQPHLGIINSGGSTTSSNETRPSTEMLTPESRPFSSMTNTTTLTSLLESSVMSKLDNHSNDHVDLTKQINGVEYGLKEIITSLNGFIKEIKGNEVNLPQNLDNKLDSLGLDMKNIENTLQLSNLANKGLPNVESDSKMNEVNEKLDKIANLCEQVLSQRSTAGFGVDVPFVAEVGDIVKDLPGKTTSHIRNELVASPSEEEKSAGQEVAQIMADLTGGSSKNSPRLVGLQVLHNISAPSSPKVEPSSTLTPPNDLRSPSILSNKGQSISKLNGNLPEDVTQQVGQVLNLVTELKEARTLQTQQTTDIARYLNELNGWLEKFVLNSSGELSNLSKRLNILVGSSVDENSSLTSNSNGNGDNQNQPGLPDLVADLHSMMSEQKKRNDSEGSVGQRLDSLLSIMGEERERASVQQNTVEQVVSILERQRNDNEMLLRAVATDLTAEIRGERMRFIEAMQQATSVNVSMHVEEFKKLLSTEVNRSMAELGQMREEKKVLEQQISDLFALMAKHGGKGKKNSSSLIVPPSPGGMQQMLASPVYSQGQGRGLPLPPH</sequence>
<feature type="compositionally biased region" description="Polar residues" evidence="2">
    <location>
        <begin position="1130"/>
        <end position="1143"/>
    </location>
</feature>
<feature type="compositionally biased region" description="Polar residues" evidence="2">
    <location>
        <begin position="257"/>
        <end position="283"/>
    </location>
</feature>
<dbReference type="Proteomes" id="UP000094020">
    <property type="component" value="Chromosome 7"/>
</dbReference>
<feature type="region of interest" description="Disordered" evidence="2">
    <location>
        <begin position="1108"/>
        <end position="1144"/>
    </location>
</feature>
<feature type="compositionally biased region" description="Polar residues" evidence="2">
    <location>
        <begin position="733"/>
        <end position="754"/>
    </location>
</feature>
<evidence type="ECO:0000313" key="4">
    <source>
        <dbReference type="EMBL" id="WWC71362.1"/>
    </source>
</evidence>
<feature type="region of interest" description="Disordered" evidence="2">
    <location>
        <begin position="880"/>
        <end position="909"/>
    </location>
</feature>
<feature type="compositionally biased region" description="Basic and acidic residues" evidence="2">
    <location>
        <begin position="71"/>
        <end position="98"/>
    </location>
</feature>
<feature type="compositionally biased region" description="Polar residues" evidence="2">
    <location>
        <begin position="653"/>
        <end position="663"/>
    </location>
</feature>
<dbReference type="EMBL" id="KI894010">
    <property type="protein sequence ID" value="OCF50451.1"/>
    <property type="molecule type" value="Genomic_DNA"/>
</dbReference>
<feature type="compositionally biased region" description="Low complexity" evidence="2">
    <location>
        <begin position="1218"/>
        <end position="1234"/>
    </location>
</feature>
<dbReference type="GeneID" id="30172142"/>
<feature type="region of interest" description="Disordered" evidence="2">
    <location>
        <begin position="235"/>
        <end position="321"/>
    </location>
</feature>
<reference evidence="4" key="4">
    <citation type="submission" date="2024-02" db="EMBL/GenBank/DDBJ databases">
        <title>Comparative genomics of Cryptococcus and Kwoniella reveals pathogenesis evolution and contrasting modes of karyotype evolution via chromosome fusion or intercentromeric recombination.</title>
        <authorList>
            <person name="Coelho M.A."/>
            <person name="David-Palma M."/>
            <person name="Shea T."/>
            <person name="Bowers K."/>
            <person name="McGinley-Smith S."/>
            <person name="Mohammad A.W."/>
            <person name="Gnirke A."/>
            <person name="Yurkov A.M."/>
            <person name="Nowrousian M."/>
            <person name="Sun S."/>
            <person name="Cuomo C.A."/>
            <person name="Heitman J."/>
        </authorList>
    </citation>
    <scope>NUCLEOTIDE SEQUENCE</scope>
    <source>
        <strain evidence="4">CBS 10737</strain>
    </source>
</reference>
<feature type="region of interest" description="Disordered" evidence="2">
    <location>
        <begin position="1402"/>
        <end position="1422"/>
    </location>
</feature>
<feature type="compositionally biased region" description="Low complexity" evidence="2">
    <location>
        <begin position="99"/>
        <end position="110"/>
    </location>
</feature>
<feature type="region of interest" description="Disordered" evidence="2">
    <location>
        <begin position="1217"/>
        <end position="1239"/>
    </location>
</feature>
<feature type="compositionally biased region" description="Low complexity" evidence="2">
    <location>
        <begin position="244"/>
        <end position="253"/>
    </location>
</feature>
<protein>
    <submittedName>
        <fullName evidence="3">Uncharacterized protein</fullName>
    </submittedName>
</protein>
<feature type="compositionally biased region" description="Polar residues" evidence="2">
    <location>
        <begin position="157"/>
        <end position="167"/>
    </location>
</feature>
<keyword evidence="1" id="KW-0175">Coiled coil</keyword>
<dbReference type="RefSeq" id="XP_019011670.1">
    <property type="nucleotide sequence ID" value="XM_019155516.1"/>
</dbReference>
<dbReference type="OrthoDB" id="2261329at2759"/>
<feature type="coiled-coil region" evidence="1">
    <location>
        <begin position="1349"/>
        <end position="1376"/>
    </location>
</feature>